<dbReference type="PANTHER" id="PTHR43214">
    <property type="entry name" value="TWO-COMPONENT RESPONSE REGULATOR"/>
    <property type="match status" value="1"/>
</dbReference>
<evidence type="ECO:0000259" key="6">
    <source>
        <dbReference type="PROSITE" id="PS50043"/>
    </source>
</evidence>
<feature type="domain" description="HTH luxR-type" evidence="6">
    <location>
        <begin position="146"/>
        <end position="211"/>
    </location>
</feature>
<evidence type="ECO:0000313" key="9">
    <source>
        <dbReference type="Proteomes" id="UP000198736"/>
    </source>
</evidence>
<dbReference type="InterPro" id="IPR011006">
    <property type="entry name" value="CheY-like_superfamily"/>
</dbReference>
<dbReference type="PROSITE" id="PS50043">
    <property type="entry name" value="HTH_LUXR_2"/>
    <property type="match status" value="1"/>
</dbReference>
<keyword evidence="2" id="KW-0805">Transcription regulation</keyword>
<dbReference type="GO" id="GO:0003677">
    <property type="term" value="F:DNA binding"/>
    <property type="evidence" value="ECO:0007669"/>
    <property type="project" value="UniProtKB-KW"/>
</dbReference>
<dbReference type="InterPro" id="IPR000792">
    <property type="entry name" value="Tscrpt_reg_LuxR_C"/>
</dbReference>
<dbReference type="Gene3D" id="3.40.50.2300">
    <property type="match status" value="1"/>
</dbReference>
<dbReference type="EMBL" id="CZPZ01000019">
    <property type="protein sequence ID" value="CUS36728.1"/>
    <property type="molecule type" value="Genomic_DNA"/>
</dbReference>
<sequence length="217" mass="23965">MSHLRLLLVEDHALVRAGMRALLQKIEGIEVVADVGDGWEAIKSVQTEAPDLVLMDIAMPGLNGLDATARIVKESSTTRVILLSMYANEEYLRQALQVGASGYLLKGAELAELELALKTVAKGEKYLTPAVVKYAIEAYREKSEGPADPLAKLSMRQREILQLVAEGQTTKDIAQRLNLSVKTVETHRSQLMERLDIHDVPGLVRFAMRVGMIQPYS</sequence>
<dbReference type="Pfam" id="PF00072">
    <property type="entry name" value="Response_reg"/>
    <property type="match status" value="1"/>
</dbReference>
<keyword evidence="3" id="KW-0238">DNA-binding</keyword>
<protein>
    <submittedName>
        <fullName evidence="8">Oxygen regulatory protein NreC</fullName>
    </submittedName>
</protein>
<dbReference type="PRINTS" id="PR00038">
    <property type="entry name" value="HTHLUXR"/>
</dbReference>
<dbReference type="InterPro" id="IPR058245">
    <property type="entry name" value="NreC/VraR/RcsB-like_REC"/>
</dbReference>
<evidence type="ECO:0000256" key="1">
    <source>
        <dbReference type="ARBA" id="ARBA00022553"/>
    </source>
</evidence>
<dbReference type="PROSITE" id="PS50110">
    <property type="entry name" value="RESPONSE_REGULATORY"/>
    <property type="match status" value="1"/>
</dbReference>
<dbReference type="SMART" id="SM00421">
    <property type="entry name" value="HTH_LUXR"/>
    <property type="match status" value="1"/>
</dbReference>
<feature type="modified residue" description="4-aspartylphosphate" evidence="5">
    <location>
        <position position="56"/>
    </location>
</feature>
<dbReference type="Proteomes" id="UP000198736">
    <property type="component" value="Unassembled WGS sequence"/>
</dbReference>
<dbReference type="CDD" id="cd17535">
    <property type="entry name" value="REC_NarL-like"/>
    <property type="match status" value="1"/>
</dbReference>
<evidence type="ECO:0000313" key="8">
    <source>
        <dbReference type="EMBL" id="CUS36728.1"/>
    </source>
</evidence>
<dbReference type="Pfam" id="PF00196">
    <property type="entry name" value="GerE"/>
    <property type="match status" value="1"/>
</dbReference>
<proteinExistence type="predicted"/>
<dbReference type="InterPro" id="IPR001789">
    <property type="entry name" value="Sig_transdc_resp-reg_receiver"/>
</dbReference>
<dbReference type="SUPFAM" id="SSF52172">
    <property type="entry name" value="CheY-like"/>
    <property type="match status" value="1"/>
</dbReference>
<name>A0A0S4LJI8_9BACT</name>
<dbReference type="AlphaFoldDB" id="A0A0S4LJI8"/>
<dbReference type="GO" id="GO:0006355">
    <property type="term" value="P:regulation of DNA-templated transcription"/>
    <property type="evidence" value="ECO:0007669"/>
    <property type="project" value="InterPro"/>
</dbReference>
<dbReference type="SMART" id="SM00448">
    <property type="entry name" value="REC"/>
    <property type="match status" value="1"/>
</dbReference>
<dbReference type="RefSeq" id="WP_090898348.1">
    <property type="nucleotide sequence ID" value="NZ_CZPZ01000019.1"/>
</dbReference>
<dbReference type="OrthoDB" id="9780153at2"/>
<evidence type="ECO:0000259" key="7">
    <source>
        <dbReference type="PROSITE" id="PS50110"/>
    </source>
</evidence>
<dbReference type="GO" id="GO:0000160">
    <property type="term" value="P:phosphorelay signal transduction system"/>
    <property type="evidence" value="ECO:0007669"/>
    <property type="project" value="InterPro"/>
</dbReference>
<dbReference type="CDD" id="cd06170">
    <property type="entry name" value="LuxR_C_like"/>
    <property type="match status" value="1"/>
</dbReference>
<dbReference type="STRING" id="1742973.COMA2_260003"/>
<accession>A0A0S4LJI8</accession>
<evidence type="ECO:0000256" key="4">
    <source>
        <dbReference type="ARBA" id="ARBA00023163"/>
    </source>
</evidence>
<gene>
    <name evidence="8" type="primary">nreC</name>
    <name evidence="8" type="ORF">COMA2_260003</name>
</gene>
<dbReference type="PANTHER" id="PTHR43214:SF41">
    <property type="entry name" value="NITRATE_NITRITE RESPONSE REGULATOR PROTEIN NARP"/>
    <property type="match status" value="1"/>
</dbReference>
<feature type="domain" description="Response regulatory" evidence="7">
    <location>
        <begin position="5"/>
        <end position="121"/>
    </location>
</feature>
<dbReference type="SUPFAM" id="SSF46894">
    <property type="entry name" value="C-terminal effector domain of the bipartite response regulators"/>
    <property type="match status" value="1"/>
</dbReference>
<keyword evidence="1 5" id="KW-0597">Phosphoprotein</keyword>
<dbReference type="InterPro" id="IPR016032">
    <property type="entry name" value="Sig_transdc_resp-reg_C-effctor"/>
</dbReference>
<keyword evidence="4" id="KW-0804">Transcription</keyword>
<organism evidence="8 9">
    <name type="scientific">Candidatus Nitrospira nitrificans</name>
    <dbReference type="NCBI Taxonomy" id="1742973"/>
    <lineage>
        <taxon>Bacteria</taxon>
        <taxon>Pseudomonadati</taxon>
        <taxon>Nitrospirota</taxon>
        <taxon>Nitrospiria</taxon>
        <taxon>Nitrospirales</taxon>
        <taxon>Nitrospiraceae</taxon>
        <taxon>Nitrospira</taxon>
    </lineage>
</organism>
<dbReference type="InterPro" id="IPR039420">
    <property type="entry name" value="WalR-like"/>
</dbReference>
<evidence type="ECO:0000256" key="3">
    <source>
        <dbReference type="ARBA" id="ARBA00023125"/>
    </source>
</evidence>
<evidence type="ECO:0000256" key="5">
    <source>
        <dbReference type="PROSITE-ProRule" id="PRU00169"/>
    </source>
</evidence>
<reference evidence="9" key="1">
    <citation type="submission" date="2015-10" db="EMBL/GenBank/DDBJ databases">
        <authorList>
            <person name="Luecker S."/>
            <person name="Luecker S."/>
        </authorList>
    </citation>
    <scope>NUCLEOTIDE SEQUENCE [LARGE SCALE GENOMIC DNA]</scope>
</reference>
<evidence type="ECO:0000256" key="2">
    <source>
        <dbReference type="ARBA" id="ARBA00023015"/>
    </source>
</evidence>
<keyword evidence="9" id="KW-1185">Reference proteome</keyword>